<accession>X1M1F3</accession>
<organism evidence="1">
    <name type="scientific">marine sediment metagenome</name>
    <dbReference type="NCBI Taxonomy" id="412755"/>
    <lineage>
        <taxon>unclassified sequences</taxon>
        <taxon>metagenomes</taxon>
        <taxon>ecological metagenomes</taxon>
    </lineage>
</organism>
<sequence>MKRKLVLCGVALMLIFGLIAAGCAAPAPAELPRTL</sequence>
<dbReference type="AlphaFoldDB" id="X1M1F3"/>
<gene>
    <name evidence="1" type="ORF">S06H3_15211</name>
</gene>
<dbReference type="PROSITE" id="PS51257">
    <property type="entry name" value="PROKAR_LIPOPROTEIN"/>
    <property type="match status" value="1"/>
</dbReference>
<proteinExistence type="predicted"/>
<dbReference type="EMBL" id="BARV01007473">
    <property type="protein sequence ID" value="GAI08470.1"/>
    <property type="molecule type" value="Genomic_DNA"/>
</dbReference>
<feature type="non-terminal residue" evidence="1">
    <location>
        <position position="35"/>
    </location>
</feature>
<protein>
    <submittedName>
        <fullName evidence="1">Uncharacterized protein</fullName>
    </submittedName>
</protein>
<evidence type="ECO:0000313" key="1">
    <source>
        <dbReference type="EMBL" id="GAI08470.1"/>
    </source>
</evidence>
<comment type="caution">
    <text evidence="1">The sequence shown here is derived from an EMBL/GenBank/DDBJ whole genome shotgun (WGS) entry which is preliminary data.</text>
</comment>
<name>X1M1F3_9ZZZZ</name>
<reference evidence="1" key="1">
    <citation type="journal article" date="2014" name="Front. Microbiol.">
        <title>High frequency of phylogenetically diverse reductive dehalogenase-homologous genes in deep subseafloor sedimentary metagenomes.</title>
        <authorList>
            <person name="Kawai M."/>
            <person name="Futagami T."/>
            <person name="Toyoda A."/>
            <person name="Takaki Y."/>
            <person name="Nishi S."/>
            <person name="Hori S."/>
            <person name="Arai W."/>
            <person name="Tsubouchi T."/>
            <person name="Morono Y."/>
            <person name="Uchiyama I."/>
            <person name="Ito T."/>
            <person name="Fujiyama A."/>
            <person name="Inagaki F."/>
            <person name="Takami H."/>
        </authorList>
    </citation>
    <scope>NUCLEOTIDE SEQUENCE</scope>
    <source>
        <strain evidence="1">Expedition CK06-06</strain>
    </source>
</reference>